<evidence type="ECO:0000313" key="2">
    <source>
        <dbReference type="EMBL" id="QRV61734.1"/>
    </source>
</evidence>
<dbReference type="EMBL" id="MT135316">
    <property type="protein sequence ID" value="QRV61734.1"/>
    <property type="molecule type" value="Genomic_DNA"/>
</dbReference>
<feature type="compositionally biased region" description="Polar residues" evidence="1">
    <location>
        <begin position="9"/>
        <end position="30"/>
    </location>
</feature>
<evidence type="ECO:0000256" key="1">
    <source>
        <dbReference type="SAM" id="MobiDB-lite"/>
    </source>
</evidence>
<protein>
    <submittedName>
        <fullName evidence="2">Uncharacterized protein</fullName>
    </submittedName>
</protein>
<proteinExistence type="predicted"/>
<accession>A0A894JPC3</accession>
<organism evidence="2">
    <name type="scientific">Porprismacovirus sp</name>
    <dbReference type="NCBI Taxonomy" id="2805938"/>
    <lineage>
        <taxon>Viruses</taxon>
        <taxon>Monodnaviria</taxon>
        <taxon>Shotokuvirae</taxon>
        <taxon>Cressdnaviricota</taxon>
        <taxon>Arfiviricetes</taxon>
        <taxon>Cremevirales</taxon>
        <taxon>Smacoviridae</taxon>
        <taxon>Porprismacovirus</taxon>
    </lineage>
</organism>
<sequence length="148" mass="16935">MGNLEYRKNQWNSQVRPGKTNRSYRGSNGIQGSDIGDVLDGMQKKWSRDVQQVIDFSGDVAEAYGDVVDGGINPQDYKPWMSFLPFFDKIQKYQDKKRQWDDYYKHTGRYPAYTTNMPTFSSASQLASGLLSEARDGLYAVGKLKKRL</sequence>
<reference evidence="2" key="1">
    <citation type="submission" date="2020-02" db="EMBL/GenBank/DDBJ databases">
        <title>A reference catalog of swine virome.</title>
        <authorList>
            <person name="He B."/>
            <person name="Tu C."/>
        </authorList>
    </citation>
    <scope>NUCLEOTIDE SEQUENCE</scope>
    <source>
        <strain evidence="2">VIRES_GZ01_2265104</strain>
    </source>
</reference>
<name>A0A894JPC3_9VIRU</name>
<feature type="region of interest" description="Disordered" evidence="1">
    <location>
        <begin position="1"/>
        <end position="30"/>
    </location>
</feature>